<evidence type="ECO:0000256" key="2">
    <source>
        <dbReference type="ARBA" id="ARBA00012438"/>
    </source>
</evidence>
<dbReference type="Gene3D" id="3.30.450.20">
    <property type="entry name" value="PAS domain"/>
    <property type="match status" value="2"/>
</dbReference>
<dbReference type="InterPro" id="IPR000673">
    <property type="entry name" value="Sig_transdc_resp-reg_Me-estase"/>
</dbReference>
<dbReference type="InterPro" id="IPR011006">
    <property type="entry name" value="CheY-like_superfamily"/>
</dbReference>
<dbReference type="EC" id="2.7.13.3" evidence="2"/>
<dbReference type="SUPFAM" id="SSF47384">
    <property type="entry name" value="Homodimeric domain of signal transducing histidine kinase"/>
    <property type="match status" value="1"/>
</dbReference>
<dbReference type="NCBIfam" id="TIGR00229">
    <property type="entry name" value="sensory_box"/>
    <property type="match status" value="1"/>
</dbReference>
<dbReference type="CDD" id="cd00082">
    <property type="entry name" value="HisKA"/>
    <property type="match status" value="1"/>
</dbReference>
<keyword evidence="12" id="KW-1185">Reference proteome</keyword>
<dbReference type="InterPro" id="IPR035909">
    <property type="entry name" value="CheB_C"/>
</dbReference>
<dbReference type="InterPro" id="IPR036097">
    <property type="entry name" value="HisK_dim/P_sf"/>
</dbReference>
<dbReference type="Pfam" id="PF01739">
    <property type="entry name" value="CheR"/>
    <property type="match status" value="1"/>
</dbReference>
<gene>
    <name evidence="11" type="ORF">OVY01_02365</name>
</gene>
<dbReference type="PANTHER" id="PTHR24422">
    <property type="entry name" value="CHEMOTAXIS PROTEIN METHYLTRANSFERASE"/>
    <property type="match status" value="1"/>
</dbReference>
<comment type="caution">
    <text evidence="11">The sequence shown here is derived from an EMBL/GenBank/DDBJ whole genome shotgun (WGS) entry which is preliminary data.</text>
</comment>
<evidence type="ECO:0000313" key="11">
    <source>
        <dbReference type="EMBL" id="MCY0386107.1"/>
    </source>
</evidence>
<dbReference type="Pfam" id="PF13426">
    <property type="entry name" value="PAS_9"/>
    <property type="match status" value="1"/>
</dbReference>
<accession>A0ABT3ZI58</accession>
<dbReference type="CDD" id="cd17580">
    <property type="entry name" value="REC_2_DhkD-like"/>
    <property type="match status" value="1"/>
</dbReference>
<dbReference type="GO" id="GO:0005524">
    <property type="term" value="F:ATP binding"/>
    <property type="evidence" value="ECO:0007669"/>
    <property type="project" value="UniProtKB-KW"/>
</dbReference>
<dbReference type="Gene3D" id="1.10.287.130">
    <property type="match status" value="1"/>
</dbReference>
<evidence type="ECO:0000259" key="8">
    <source>
        <dbReference type="PROSITE" id="PS50112"/>
    </source>
</evidence>
<keyword evidence="11" id="KW-0067">ATP-binding</keyword>
<organism evidence="11 12">
    <name type="scientific">Robbsia betulipollinis</name>
    <dbReference type="NCBI Taxonomy" id="2981849"/>
    <lineage>
        <taxon>Bacteria</taxon>
        <taxon>Pseudomonadati</taxon>
        <taxon>Pseudomonadota</taxon>
        <taxon>Betaproteobacteria</taxon>
        <taxon>Burkholderiales</taxon>
        <taxon>Burkholderiaceae</taxon>
        <taxon>Robbsia</taxon>
    </lineage>
</organism>
<evidence type="ECO:0000259" key="7">
    <source>
        <dbReference type="PROSITE" id="PS50110"/>
    </source>
</evidence>
<dbReference type="Gene3D" id="3.40.50.150">
    <property type="entry name" value="Vaccinia Virus protein VP39"/>
    <property type="match status" value="1"/>
</dbReference>
<dbReference type="CDD" id="cd02440">
    <property type="entry name" value="AdoMet_MTases"/>
    <property type="match status" value="1"/>
</dbReference>
<comment type="catalytic activity">
    <reaction evidence="1">
        <text>ATP + protein L-histidine = ADP + protein N-phospho-L-histidine.</text>
        <dbReference type="EC" id="2.7.13.3"/>
    </reaction>
</comment>
<feature type="domain" description="PAC" evidence="9">
    <location>
        <begin position="841"/>
        <end position="891"/>
    </location>
</feature>
<dbReference type="InterPro" id="IPR022642">
    <property type="entry name" value="CheR_C"/>
</dbReference>
<dbReference type="EMBL" id="JAPMXC010000001">
    <property type="protein sequence ID" value="MCY0386107.1"/>
    <property type="molecule type" value="Genomic_DNA"/>
</dbReference>
<evidence type="ECO:0000313" key="12">
    <source>
        <dbReference type="Proteomes" id="UP001082899"/>
    </source>
</evidence>
<feature type="domain" description="Histidine kinase" evidence="6">
    <location>
        <begin position="1042"/>
        <end position="1262"/>
    </location>
</feature>
<evidence type="ECO:0000259" key="10">
    <source>
        <dbReference type="PROSITE" id="PS50123"/>
    </source>
</evidence>
<dbReference type="Pfam" id="PF13596">
    <property type="entry name" value="PAS_10"/>
    <property type="match status" value="1"/>
</dbReference>
<dbReference type="InterPro" id="IPR000700">
    <property type="entry name" value="PAS-assoc_C"/>
</dbReference>
<keyword evidence="3" id="KW-0145">Chemotaxis</keyword>
<dbReference type="SUPFAM" id="SSF55874">
    <property type="entry name" value="ATPase domain of HSP90 chaperone/DNA topoisomerase II/histidine kinase"/>
    <property type="match status" value="1"/>
</dbReference>
<evidence type="ECO:0000256" key="3">
    <source>
        <dbReference type="ARBA" id="ARBA00022500"/>
    </source>
</evidence>
<dbReference type="InterPro" id="IPR001789">
    <property type="entry name" value="Sig_transdc_resp-reg_receiver"/>
</dbReference>
<dbReference type="CDD" id="cd00075">
    <property type="entry name" value="HATPase"/>
    <property type="match status" value="1"/>
</dbReference>
<feature type="modified residue" description="4-aspartylphosphate" evidence="4">
    <location>
        <position position="1332"/>
    </location>
</feature>
<dbReference type="PROSITE" id="PS50110">
    <property type="entry name" value="RESPONSE_REGULATORY"/>
    <property type="match status" value="1"/>
</dbReference>
<protein>
    <recommendedName>
        <fullName evidence="2">histidine kinase</fullName>
        <ecNumber evidence="2">2.7.13.3</ecNumber>
    </recommendedName>
</protein>
<name>A0ABT3ZI58_9BURK</name>
<dbReference type="PROSITE" id="PS50123">
    <property type="entry name" value="CHER"/>
    <property type="match status" value="1"/>
</dbReference>
<dbReference type="PRINTS" id="PR00996">
    <property type="entry name" value="CHERMTFRASE"/>
</dbReference>
<dbReference type="SUPFAM" id="SSF55785">
    <property type="entry name" value="PYP-like sensor domain (PAS domain)"/>
    <property type="match status" value="2"/>
</dbReference>
<dbReference type="SMART" id="SM00448">
    <property type="entry name" value="REC"/>
    <property type="match status" value="1"/>
</dbReference>
<dbReference type="InterPro" id="IPR050903">
    <property type="entry name" value="Bact_Chemotaxis_MeTrfase"/>
</dbReference>
<dbReference type="PROSITE" id="PS50109">
    <property type="entry name" value="HIS_KIN"/>
    <property type="match status" value="1"/>
</dbReference>
<dbReference type="Pfam" id="PF00072">
    <property type="entry name" value="Response_reg"/>
    <property type="match status" value="1"/>
</dbReference>
<dbReference type="Pfam" id="PF03705">
    <property type="entry name" value="CheR_N"/>
    <property type="match status" value="1"/>
</dbReference>
<dbReference type="InterPro" id="IPR003594">
    <property type="entry name" value="HATPase_dom"/>
</dbReference>
<dbReference type="SMART" id="SM00091">
    <property type="entry name" value="PAS"/>
    <property type="match status" value="3"/>
</dbReference>
<dbReference type="SUPFAM" id="SSF52172">
    <property type="entry name" value="CheY-like"/>
    <property type="match status" value="1"/>
</dbReference>
<dbReference type="Pfam" id="PF01339">
    <property type="entry name" value="CheB_methylest"/>
    <property type="match status" value="1"/>
</dbReference>
<dbReference type="PROSITE" id="PS50112">
    <property type="entry name" value="PAS"/>
    <property type="match status" value="1"/>
</dbReference>
<dbReference type="InterPro" id="IPR000780">
    <property type="entry name" value="CheR_MeTrfase"/>
</dbReference>
<dbReference type="SUPFAM" id="SSF52738">
    <property type="entry name" value="Methylesterase CheB, C-terminal domain"/>
    <property type="match status" value="1"/>
</dbReference>
<dbReference type="SMART" id="SM00138">
    <property type="entry name" value="MeTrc"/>
    <property type="match status" value="1"/>
</dbReference>
<dbReference type="Pfam" id="PF02518">
    <property type="entry name" value="HATPase_c"/>
    <property type="match status" value="1"/>
</dbReference>
<dbReference type="SUPFAM" id="SSF47757">
    <property type="entry name" value="Chemotaxis receptor methyltransferase CheR, N-terminal domain"/>
    <property type="match status" value="1"/>
</dbReference>
<dbReference type="InterPro" id="IPR000014">
    <property type="entry name" value="PAS"/>
</dbReference>
<sequence>MEHAWHDTQPVAYRSSTAAAASKFPYPVVGICVAGTDARALIALLRDAPATLEMAFVVACDGPIADDLPRLLQEVTTMPVTAVTGAALSLQRNHVYVIPSPALPLVGTDTVAAAREAPGGIGSPFDTFLRGLADAHQGCALAVMLSDTGSAAQAGMTSIKEEGGIVIAESRMTETPPTTACAADASAADFVLPVEDISSKLGELWGSACSLESNAPGQDTARPVERRQRVLELDHALREILAALFAHTGHDFSHYKRATVLRRIERRIQINGLPHLRAYRAFLLATPAEARPLLQDLLIGVTQFFRDQDAFAALRQQIVPALFEQGAPDKALRIWVPGCATGEEAYSLAMLLRAHADQHGEQRGAQLFATDVDARAIGCGRLGRYADVIASDLPQALLLQHFRSEPPYYQVGKPLREMVLFAQHDLLRDPPFSHLDLVSCRNVLIYLDPAVQRQVLRQFHFSLRPGGFLFLGGAENVDSADDLFEVVDKQHRIFRSKWQARSRRPAMEFPVQGVQPGAIRGATPMPPTPAPAPMFVSAMHEQTMLRYGPPSIMVNHRHDVLHLSERAGPYLRHIGGEPSQWLPDIVRPELKIALRAALHEAVNSGREAAAPPILLLQNGRSVYVTISVYPVQPKDAAQAPESAHAVVAPPPASSEPLALVVFHEYDAANDAAPGARHLAAVPGDAALHQAIEALERELRDARRQTRATLEHADASTDALEASNEELQAMNEELHSTTEELETSKEELQSINEELLTVNAELQAKILKSGKVNDDLLNLISSSDIATVFVDRSMVLSRYTPAAAALFNVMPSDIGRSLLDITHHLVYPDLASDAATTFESLKLIEKEVAGPDGRWYLSRLSPYRTAEDRIDGAVLTLIDITSRREAQAKMRTSEKRLQLIAQSTNDYAIIIHDLTGTIVAWSKGAERMFGYVEAEMLGRPGTLIYAEKDLRAGVRDAEVERMRIQGRSQDEGWLVRKDGTRLYCSGVTTALHGDDFQGYAKIARDLTDGHTAESAKQLQHSLERSVREQVDTANRTKDEFLAVLSHELKNPLNLIHVKAEMLSRAPDARHLAVVQEASDAIRRSVAAQAKIIDDLLDLSRVRTGKLTLDEAPVDLTHVIDAAVDALEEDAAAAGLTLVASGTRGQAVVLADSIRIEQIVWNLLSNALKFTPAGGHVEIALTTDGDDFLLSVRDNGQGIDPAFLPHIFNMFSQAESAFNRARDGLGIGLALVQQLTQMQGGRVSAASEGIGRGACFRVWLPRCPTGAHIAPALPPVDAAVLRGKRILLVDDTLETLEAFRALLEMEGAQVRMECNGPDALRAVAEEHFDLVLSDIGMPGMDGYELIRALRSRPDTAAIPAVAMTGFGRSQDVDRALSAGFNLHLGKPVSFDALLGAIYGALALAR</sequence>
<keyword evidence="5" id="KW-0175">Coiled coil</keyword>
<keyword evidence="4" id="KW-0597">Phosphoprotein</keyword>
<dbReference type="Gene3D" id="3.30.565.10">
    <property type="entry name" value="Histidine kinase-like ATPase, C-terminal domain"/>
    <property type="match status" value="1"/>
</dbReference>
<dbReference type="SMART" id="SM00388">
    <property type="entry name" value="HisKA"/>
    <property type="match status" value="1"/>
</dbReference>
<dbReference type="SMART" id="SM00387">
    <property type="entry name" value="HATPase_c"/>
    <property type="match status" value="1"/>
</dbReference>
<dbReference type="Pfam" id="PF00512">
    <property type="entry name" value="HisKA"/>
    <property type="match status" value="1"/>
</dbReference>
<proteinExistence type="predicted"/>
<evidence type="ECO:0000259" key="9">
    <source>
        <dbReference type="PROSITE" id="PS50113"/>
    </source>
</evidence>
<dbReference type="SUPFAM" id="SSF53335">
    <property type="entry name" value="S-adenosyl-L-methionine-dependent methyltransferases"/>
    <property type="match status" value="1"/>
</dbReference>
<dbReference type="InterPro" id="IPR036890">
    <property type="entry name" value="HATPase_C_sf"/>
</dbReference>
<feature type="domain" description="Response regulatory" evidence="7">
    <location>
        <begin position="1283"/>
        <end position="1399"/>
    </location>
</feature>
<evidence type="ECO:0000256" key="1">
    <source>
        <dbReference type="ARBA" id="ARBA00000085"/>
    </source>
</evidence>
<feature type="domain" description="PAS" evidence="8">
    <location>
        <begin position="892"/>
        <end position="938"/>
    </location>
</feature>
<dbReference type="Gene3D" id="3.40.50.180">
    <property type="entry name" value="Methylesterase CheB, C-terminal domain"/>
    <property type="match status" value="1"/>
</dbReference>
<dbReference type="InterPro" id="IPR035965">
    <property type="entry name" value="PAS-like_dom_sf"/>
</dbReference>
<dbReference type="PROSITE" id="PS50113">
    <property type="entry name" value="PAC"/>
    <property type="match status" value="1"/>
</dbReference>
<dbReference type="InterPro" id="IPR022641">
    <property type="entry name" value="CheR_N"/>
</dbReference>
<dbReference type="Gene3D" id="3.40.50.2300">
    <property type="match status" value="1"/>
</dbReference>
<dbReference type="CDD" id="cd00130">
    <property type="entry name" value="PAS"/>
    <property type="match status" value="1"/>
</dbReference>
<evidence type="ECO:0000256" key="5">
    <source>
        <dbReference type="SAM" id="Coils"/>
    </source>
</evidence>
<dbReference type="PANTHER" id="PTHR24422:SF27">
    <property type="entry name" value="PROTEIN-GLUTAMATE O-METHYLTRANSFERASE"/>
    <property type="match status" value="1"/>
</dbReference>
<dbReference type="RefSeq" id="WP_267845358.1">
    <property type="nucleotide sequence ID" value="NZ_JAPMXC010000001.1"/>
</dbReference>
<evidence type="ECO:0000259" key="6">
    <source>
        <dbReference type="PROSITE" id="PS50109"/>
    </source>
</evidence>
<dbReference type="Proteomes" id="UP001082899">
    <property type="component" value="Unassembled WGS sequence"/>
</dbReference>
<evidence type="ECO:0000256" key="4">
    <source>
        <dbReference type="PROSITE-ProRule" id="PRU00169"/>
    </source>
</evidence>
<feature type="coiled-coil region" evidence="5">
    <location>
        <begin position="684"/>
        <end position="764"/>
    </location>
</feature>
<dbReference type="InterPro" id="IPR029063">
    <property type="entry name" value="SAM-dependent_MTases_sf"/>
</dbReference>
<dbReference type="InterPro" id="IPR003661">
    <property type="entry name" value="HisK_dim/P_dom"/>
</dbReference>
<feature type="domain" description="CheR-type methyltransferase" evidence="10">
    <location>
        <begin position="225"/>
        <end position="485"/>
    </location>
</feature>
<dbReference type="InterPro" id="IPR005467">
    <property type="entry name" value="His_kinase_dom"/>
</dbReference>
<keyword evidence="11" id="KW-0547">Nucleotide-binding</keyword>
<reference evidence="11" key="1">
    <citation type="submission" date="2022-11" db="EMBL/GenBank/DDBJ databases">
        <title>Robbsia betulipollinis sp. nov., isolated from pollen of birch (Betula pendula).</title>
        <authorList>
            <person name="Shi H."/>
            <person name="Ambika Manirajan B."/>
            <person name="Ratering S."/>
            <person name="Geissler-Plaum R."/>
            <person name="Schnell S."/>
        </authorList>
    </citation>
    <scope>NUCLEOTIDE SEQUENCE</scope>
    <source>
        <strain evidence="11">Bb-Pol-6</strain>
    </source>
</reference>